<reference evidence="9 10" key="1">
    <citation type="submission" date="2020-08" db="EMBL/GenBank/DDBJ databases">
        <title>Genomic Encyclopedia of Type Strains, Phase III (KMG-III): the genomes of soil and plant-associated and newly described type strains.</title>
        <authorList>
            <person name="Whitman W."/>
        </authorList>
    </citation>
    <scope>NUCLEOTIDE SEQUENCE [LARGE SCALE GENOMIC DNA]</scope>
    <source>
        <strain evidence="9 10">CECT 8305</strain>
    </source>
</reference>
<dbReference type="Pfam" id="PF02310">
    <property type="entry name" value="B12-binding"/>
    <property type="match status" value="1"/>
</dbReference>
<keyword evidence="7" id="KW-0170">Cobalt</keyword>
<keyword evidence="6" id="KW-0413">Isomerase</keyword>
<keyword evidence="10" id="KW-1185">Reference proteome</keyword>
<name>A0A7W9QC24_9ACTN</name>
<dbReference type="EMBL" id="JACHJL010000007">
    <property type="protein sequence ID" value="MBB5936277.1"/>
    <property type="molecule type" value="Genomic_DNA"/>
</dbReference>
<dbReference type="Proteomes" id="UP000588098">
    <property type="component" value="Unassembled WGS sequence"/>
</dbReference>
<dbReference type="SUPFAM" id="SSF52242">
    <property type="entry name" value="Cobalamin (vitamin B12)-binding domain"/>
    <property type="match status" value="1"/>
</dbReference>
<dbReference type="CDD" id="cd02071">
    <property type="entry name" value="MM_CoA_mut_B12_BD"/>
    <property type="match status" value="1"/>
</dbReference>
<dbReference type="Pfam" id="PF01642">
    <property type="entry name" value="MM_CoA_mutase"/>
    <property type="match status" value="1"/>
</dbReference>
<sequence length="684" mass="73913">MTDRHKDRPWLMRTYAGHSTAEASNALYRRNLAKGQTGLSVAFDLPTQTGYDPDHVLARGEVGRVGVPVSHLGDMRRLFQDIPLEQMNTSMTINATAMWLLAMYQVVAEEQGLGQEALTKLSGTTQNDIVKEYLSRGTHVFPPGPSLRLTTDMIAYTVNHIPKWNPINICSYHLQEAGATPVQEIAYAMSTAIAVLDAVRESGQVPPERFGDVVARISFFVNAGVRFIEEMCKMRAFGRIWDQVTRERYGVDNPKQRRFRYGVQVNSLGLTEAQPENNVQRIVLEMLAVTLSKDARARAVQLPAWNEALGLPRPWDQQWSLRIQQVLAHESDLLEYEDIFAGSHVIEAKVADLTAECLAEIDRIQEMGGAMAAVETGYLKSQLVTSHAQRRAKIEAGEELIVGVNCYETTEPNPLTADLDTAIMTVDPENEAGVVAALHRWRDDRDEARAQESLSALKAAAAGSANLMPATLECVRAGVTTGEWSWALRDVFGEYRAPTGVSSAPLAVAAEPGSTLGAVRDKVAKTAADLGTGKLRLLVGKPGLDGHSNGAEQIAVRARDAGFEVIYQGIRLTPEQIVAAAIAEDVHCVGLSILSGSHAALVPDVLGRLREAGVTVSLGPNSSGDTPIPVIVGGIIPSADASALRAAGVAAVFTPKDFGITEIIGRIVDEIRKANKLDSLEAPA</sequence>
<feature type="domain" description="B12-binding" evidence="8">
    <location>
        <begin position="534"/>
        <end position="674"/>
    </location>
</feature>
<dbReference type="GO" id="GO:0046872">
    <property type="term" value="F:metal ion binding"/>
    <property type="evidence" value="ECO:0007669"/>
    <property type="project" value="UniProtKB-KW"/>
</dbReference>
<comment type="subunit">
    <text evidence="3">Heterodimer of an alpha and a beta chain.</text>
</comment>
<dbReference type="InterPro" id="IPR006099">
    <property type="entry name" value="MeMalonylCoA_mutase_a/b_cat"/>
</dbReference>
<dbReference type="InterPro" id="IPR006158">
    <property type="entry name" value="Cobalamin-bd"/>
</dbReference>
<evidence type="ECO:0000256" key="7">
    <source>
        <dbReference type="ARBA" id="ARBA00023285"/>
    </source>
</evidence>
<comment type="similarity">
    <text evidence="2">Belongs to the methylmalonyl-CoA mutase family.</text>
</comment>
<evidence type="ECO:0000259" key="8">
    <source>
        <dbReference type="PROSITE" id="PS51332"/>
    </source>
</evidence>
<proteinExistence type="inferred from homology"/>
<dbReference type="NCBIfam" id="TIGR00640">
    <property type="entry name" value="acid_CoA_mut_C"/>
    <property type="match status" value="1"/>
</dbReference>
<dbReference type="RefSeq" id="WP_184572876.1">
    <property type="nucleotide sequence ID" value="NZ_JACHJL010000007.1"/>
</dbReference>
<evidence type="ECO:0000256" key="5">
    <source>
        <dbReference type="ARBA" id="ARBA00022723"/>
    </source>
</evidence>
<evidence type="ECO:0000256" key="2">
    <source>
        <dbReference type="ARBA" id="ARBA00008465"/>
    </source>
</evidence>
<dbReference type="PANTHER" id="PTHR48101:SF3">
    <property type="entry name" value="COENZYME B12-DEPENDENT MUTASE"/>
    <property type="match status" value="1"/>
</dbReference>
<gene>
    <name evidence="9" type="ORF">FHS42_003352</name>
</gene>
<dbReference type="InterPro" id="IPR036724">
    <property type="entry name" value="Cobalamin-bd_sf"/>
</dbReference>
<comment type="cofactor">
    <cofactor evidence="1">
        <name>adenosylcob(III)alamin</name>
        <dbReference type="ChEBI" id="CHEBI:18408"/>
    </cofactor>
</comment>
<dbReference type="Gene3D" id="3.20.20.240">
    <property type="entry name" value="Methylmalonyl-CoA mutase"/>
    <property type="match status" value="1"/>
</dbReference>
<evidence type="ECO:0000313" key="9">
    <source>
        <dbReference type="EMBL" id="MBB5936277.1"/>
    </source>
</evidence>
<dbReference type="AlphaFoldDB" id="A0A7W9QC24"/>
<dbReference type="PROSITE" id="PS51332">
    <property type="entry name" value="B12_BINDING"/>
    <property type="match status" value="1"/>
</dbReference>
<evidence type="ECO:0000313" key="10">
    <source>
        <dbReference type="Proteomes" id="UP000588098"/>
    </source>
</evidence>
<keyword evidence="5" id="KW-0479">Metal-binding</keyword>
<dbReference type="Gene3D" id="3.40.50.280">
    <property type="entry name" value="Cobalamin-binding domain"/>
    <property type="match status" value="1"/>
</dbReference>
<accession>A0A7W9QC24</accession>
<protein>
    <submittedName>
        <fullName evidence="9">(2R)-ethylmalonyl-CoA mutase</fullName>
    </submittedName>
</protein>
<dbReference type="GO" id="GO:0004494">
    <property type="term" value="F:methylmalonyl-CoA mutase activity"/>
    <property type="evidence" value="ECO:0007669"/>
    <property type="project" value="UniProtKB-EC"/>
</dbReference>
<dbReference type="GO" id="GO:0031419">
    <property type="term" value="F:cobalamin binding"/>
    <property type="evidence" value="ECO:0007669"/>
    <property type="project" value="UniProtKB-KW"/>
</dbReference>
<comment type="caution">
    <text evidence="9">The sequence shown here is derived from an EMBL/GenBank/DDBJ whole genome shotgun (WGS) entry which is preliminary data.</text>
</comment>
<organism evidence="9 10">
    <name type="scientific">Streptomyces zagrosensis</name>
    <dbReference type="NCBI Taxonomy" id="1042984"/>
    <lineage>
        <taxon>Bacteria</taxon>
        <taxon>Bacillati</taxon>
        <taxon>Actinomycetota</taxon>
        <taxon>Actinomycetes</taxon>
        <taxon>Kitasatosporales</taxon>
        <taxon>Streptomycetaceae</taxon>
        <taxon>Streptomyces</taxon>
    </lineage>
</organism>
<dbReference type="SUPFAM" id="SSF51703">
    <property type="entry name" value="Cobalamin (vitamin B12)-dependent enzymes"/>
    <property type="match status" value="1"/>
</dbReference>
<dbReference type="PANTHER" id="PTHR48101">
    <property type="entry name" value="METHYLMALONYL-COA MUTASE, MITOCHONDRIAL-RELATED"/>
    <property type="match status" value="1"/>
</dbReference>
<evidence type="ECO:0000256" key="4">
    <source>
        <dbReference type="ARBA" id="ARBA00022628"/>
    </source>
</evidence>
<evidence type="ECO:0000256" key="3">
    <source>
        <dbReference type="ARBA" id="ARBA00011870"/>
    </source>
</evidence>
<dbReference type="InterPro" id="IPR006098">
    <property type="entry name" value="MMCoA_mutase_a_cat"/>
</dbReference>
<dbReference type="InterPro" id="IPR016176">
    <property type="entry name" value="Cbl-dep_enz_cat"/>
</dbReference>
<dbReference type="InterPro" id="IPR006159">
    <property type="entry name" value="Acid_CoA_mut_C"/>
</dbReference>
<dbReference type="NCBIfam" id="TIGR00641">
    <property type="entry name" value="acid_CoA_mut_N"/>
    <property type="match status" value="1"/>
</dbReference>
<evidence type="ECO:0000256" key="6">
    <source>
        <dbReference type="ARBA" id="ARBA00023235"/>
    </source>
</evidence>
<keyword evidence="4" id="KW-0846">Cobalamin</keyword>
<evidence type="ECO:0000256" key="1">
    <source>
        <dbReference type="ARBA" id="ARBA00001922"/>
    </source>
</evidence>